<sequence>MAKATNALTKGLSGKVSGLVFRQHANGTVSVGDAPRPSTKAPGADTLARRQRFQQAAFYGRSVQQDPALKAAYETGITADSTSAYTVAVTDFLNAPDIQGIDFRSYHGRVGDVIIIQATDDFGITDVHVRIQNSDGSLVEEGTATPDPDGYTFRYTATAANASLGGDKIIVTVADRPGNHTSEEAPL</sequence>
<reference evidence="2" key="1">
    <citation type="submission" date="2018-05" db="EMBL/GenBank/DDBJ databases">
        <authorList>
            <person name="Nie L."/>
        </authorList>
    </citation>
    <scope>NUCLEOTIDE SEQUENCE [LARGE SCALE GENOMIC DNA]</scope>
    <source>
        <strain evidence="2">NL</strain>
    </source>
</reference>
<proteinExistence type="predicted"/>
<organism evidence="1 2">
    <name type="scientific">Hymenobacter edaphi</name>
    <dbReference type="NCBI Taxonomy" id="2211146"/>
    <lineage>
        <taxon>Bacteria</taxon>
        <taxon>Pseudomonadati</taxon>
        <taxon>Bacteroidota</taxon>
        <taxon>Cytophagia</taxon>
        <taxon>Cytophagales</taxon>
        <taxon>Hymenobacteraceae</taxon>
        <taxon>Hymenobacter</taxon>
    </lineage>
</organism>
<dbReference type="RefSeq" id="WP_111476463.1">
    <property type="nucleotide sequence ID" value="NZ_QHKM01000001.1"/>
</dbReference>
<name>A0A328BRK8_9BACT</name>
<evidence type="ECO:0000313" key="2">
    <source>
        <dbReference type="Proteomes" id="UP000248553"/>
    </source>
</evidence>
<evidence type="ECO:0000313" key="1">
    <source>
        <dbReference type="EMBL" id="RAK69727.1"/>
    </source>
</evidence>
<keyword evidence="2" id="KW-1185">Reference proteome</keyword>
<accession>A0A328BRK8</accession>
<gene>
    <name evidence="1" type="ORF">DLM85_02410</name>
</gene>
<dbReference type="Proteomes" id="UP000248553">
    <property type="component" value="Unassembled WGS sequence"/>
</dbReference>
<dbReference type="EMBL" id="QHKM01000001">
    <property type="protein sequence ID" value="RAK69727.1"/>
    <property type="molecule type" value="Genomic_DNA"/>
</dbReference>
<comment type="caution">
    <text evidence="1">The sequence shown here is derived from an EMBL/GenBank/DDBJ whole genome shotgun (WGS) entry which is preliminary data.</text>
</comment>
<dbReference type="AlphaFoldDB" id="A0A328BRK8"/>
<protein>
    <submittedName>
        <fullName evidence="1">Uncharacterized protein</fullName>
    </submittedName>
</protein>
<dbReference type="OrthoDB" id="880927at2"/>